<dbReference type="NCBIfam" id="TIGR01727">
    <property type="entry name" value="oligo_HPY"/>
    <property type="match status" value="1"/>
</dbReference>
<dbReference type="SUPFAM" id="SSF52540">
    <property type="entry name" value="P-loop containing nucleoside triphosphate hydrolases"/>
    <property type="match status" value="1"/>
</dbReference>
<dbReference type="PANTHER" id="PTHR43297:SF2">
    <property type="entry name" value="DIPEPTIDE TRANSPORT ATP-BINDING PROTEIN DPPD"/>
    <property type="match status" value="1"/>
</dbReference>
<dbReference type="PANTHER" id="PTHR43297">
    <property type="entry name" value="OLIGOPEPTIDE TRANSPORT ATP-BINDING PROTEIN APPD"/>
    <property type="match status" value="1"/>
</dbReference>
<dbReference type="InterPro" id="IPR050388">
    <property type="entry name" value="ABC_Ni/Peptide_Import"/>
</dbReference>
<keyword evidence="7" id="KW-0472">Membrane</keyword>
<dbReference type="PROSITE" id="PS00211">
    <property type="entry name" value="ABC_TRANSPORTER_1"/>
    <property type="match status" value="1"/>
</dbReference>
<comment type="similarity">
    <text evidence="2">Belongs to the ABC transporter superfamily.</text>
</comment>
<evidence type="ECO:0000256" key="2">
    <source>
        <dbReference type="ARBA" id="ARBA00005417"/>
    </source>
</evidence>
<dbReference type="GO" id="GO:0005524">
    <property type="term" value="F:ATP binding"/>
    <property type="evidence" value="ECO:0007669"/>
    <property type="project" value="UniProtKB-KW"/>
</dbReference>
<evidence type="ECO:0000313" key="9">
    <source>
        <dbReference type="EMBL" id="MCQ1528754.1"/>
    </source>
</evidence>
<keyword evidence="4" id="KW-1003">Cell membrane</keyword>
<evidence type="ECO:0000256" key="4">
    <source>
        <dbReference type="ARBA" id="ARBA00022475"/>
    </source>
</evidence>
<evidence type="ECO:0000256" key="1">
    <source>
        <dbReference type="ARBA" id="ARBA00004202"/>
    </source>
</evidence>
<organism evidence="9 10">
    <name type="scientific">Lutispora saccharofermentans</name>
    <dbReference type="NCBI Taxonomy" id="3024236"/>
    <lineage>
        <taxon>Bacteria</taxon>
        <taxon>Bacillati</taxon>
        <taxon>Bacillota</taxon>
        <taxon>Clostridia</taxon>
        <taxon>Lutisporales</taxon>
        <taxon>Lutisporaceae</taxon>
        <taxon>Lutispora</taxon>
    </lineage>
</organism>
<keyword evidence="5" id="KW-0547">Nucleotide-binding</keyword>
<comment type="caution">
    <text evidence="9">The sequence shown here is derived from an EMBL/GenBank/DDBJ whole genome shotgun (WGS) entry which is preliminary data.</text>
</comment>
<name>A0ABT1NDP4_9FIRM</name>
<dbReference type="Pfam" id="PF00005">
    <property type="entry name" value="ABC_tran"/>
    <property type="match status" value="1"/>
</dbReference>
<proteinExistence type="inferred from homology"/>
<dbReference type="CDD" id="cd03257">
    <property type="entry name" value="ABC_NikE_OppD_transporters"/>
    <property type="match status" value="1"/>
</dbReference>
<gene>
    <name evidence="9" type="ORF">LJD61_04235</name>
</gene>
<dbReference type="InterPro" id="IPR003439">
    <property type="entry name" value="ABC_transporter-like_ATP-bd"/>
</dbReference>
<keyword evidence="6 9" id="KW-0067">ATP-binding</keyword>
<sequence length="340" mass="37464">MEKEKILEVKDLHVSFDTYAGEVKAVRGVSFHLDKAEAIAIVGESGCGKSVTAQSIMKLIPMPPGRIKSGNIIFNGVDITKFSDKKMEAIRGSEIGMIFQDPMTSLNPTMTVGKQIAEGLIKHQHLSKRDAMEKAVDMLKLVGIPNPDKRANQYPHEFSGGMRQRAMIAIALACKPKLLIADEPTTALDVTIQAQILDLMKELKSKLDTSIILITHDLGVVADMAERIIVMYAGEVVESGTVEDIFYNAQHPYTWGLLKSVPRLDAENKEQLIPIIGTPPDLFAPPKGCAFAARCKYSMEVCYETAPANMEYNKDHYAACWLGHPDAPKVERPVTERGVK</sequence>
<dbReference type="PROSITE" id="PS50893">
    <property type="entry name" value="ABC_TRANSPORTER_2"/>
    <property type="match status" value="1"/>
</dbReference>
<comment type="subcellular location">
    <subcellularLocation>
        <location evidence="1">Cell membrane</location>
        <topology evidence="1">Peripheral membrane protein</topology>
    </subcellularLocation>
</comment>
<protein>
    <submittedName>
        <fullName evidence="9">ABC transporter ATP-binding protein</fullName>
    </submittedName>
</protein>
<dbReference type="InterPro" id="IPR013563">
    <property type="entry name" value="Oligopep_ABC_C"/>
</dbReference>
<dbReference type="Pfam" id="PF08352">
    <property type="entry name" value="oligo_HPY"/>
    <property type="match status" value="1"/>
</dbReference>
<keyword evidence="10" id="KW-1185">Reference proteome</keyword>
<dbReference type="InterPro" id="IPR017871">
    <property type="entry name" value="ABC_transporter-like_CS"/>
</dbReference>
<evidence type="ECO:0000256" key="7">
    <source>
        <dbReference type="ARBA" id="ARBA00023136"/>
    </source>
</evidence>
<keyword evidence="3" id="KW-0813">Transport</keyword>
<feature type="domain" description="ABC transporter" evidence="8">
    <location>
        <begin position="7"/>
        <end position="258"/>
    </location>
</feature>
<evidence type="ECO:0000259" key="8">
    <source>
        <dbReference type="PROSITE" id="PS50893"/>
    </source>
</evidence>
<dbReference type="SMART" id="SM00382">
    <property type="entry name" value="AAA"/>
    <property type="match status" value="1"/>
</dbReference>
<dbReference type="EMBL" id="JAJEKE010000002">
    <property type="protein sequence ID" value="MCQ1528754.1"/>
    <property type="molecule type" value="Genomic_DNA"/>
</dbReference>
<dbReference type="RefSeq" id="WP_255226272.1">
    <property type="nucleotide sequence ID" value="NZ_JAJEKE010000002.1"/>
</dbReference>
<reference evidence="9 10" key="1">
    <citation type="submission" date="2021-10" db="EMBL/GenBank/DDBJ databases">
        <title>Lutispora strain m25 sp. nov., a thermophilic, non-spore-forming bacterium isolated from a lab-scale methanogenic bioreactor digesting anaerobic sludge.</title>
        <authorList>
            <person name="El Houari A."/>
            <person name="Mcdonald J."/>
        </authorList>
    </citation>
    <scope>NUCLEOTIDE SEQUENCE [LARGE SCALE GENOMIC DNA]</scope>
    <source>
        <strain evidence="10">m25</strain>
    </source>
</reference>
<evidence type="ECO:0000256" key="5">
    <source>
        <dbReference type="ARBA" id="ARBA00022741"/>
    </source>
</evidence>
<accession>A0ABT1NDP4</accession>
<evidence type="ECO:0000256" key="3">
    <source>
        <dbReference type="ARBA" id="ARBA00022448"/>
    </source>
</evidence>
<dbReference type="Gene3D" id="3.40.50.300">
    <property type="entry name" value="P-loop containing nucleotide triphosphate hydrolases"/>
    <property type="match status" value="1"/>
</dbReference>
<evidence type="ECO:0000256" key="6">
    <source>
        <dbReference type="ARBA" id="ARBA00022840"/>
    </source>
</evidence>
<dbReference type="InterPro" id="IPR027417">
    <property type="entry name" value="P-loop_NTPase"/>
</dbReference>
<dbReference type="InterPro" id="IPR003593">
    <property type="entry name" value="AAA+_ATPase"/>
</dbReference>
<dbReference type="Proteomes" id="UP001651880">
    <property type="component" value="Unassembled WGS sequence"/>
</dbReference>
<evidence type="ECO:0000313" key="10">
    <source>
        <dbReference type="Proteomes" id="UP001651880"/>
    </source>
</evidence>